<keyword evidence="7" id="KW-1185">Reference proteome</keyword>
<dbReference type="AlphaFoldDB" id="A0A2B8BIG7"/>
<comment type="cofactor">
    <cofactor evidence="1 5">
        <name>pyridoxal 5'-phosphate</name>
        <dbReference type="ChEBI" id="CHEBI:597326"/>
    </cofactor>
</comment>
<dbReference type="Proteomes" id="UP000225379">
    <property type="component" value="Unassembled WGS sequence"/>
</dbReference>
<evidence type="ECO:0000256" key="2">
    <source>
        <dbReference type="ARBA" id="ARBA00009077"/>
    </source>
</evidence>
<dbReference type="FunFam" id="3.40.640.10:FF:000046">
    <property type="entry name" value="Cystathionine gamma-lyase"/>
    <property type="match status" value="1"/>
</dbReference>
<organism evidence="6 7">
    <name type="scientific">Azospirillum palustre</name>
    <dbReference type="NCBI Taxonomy" id="2044885"/>
    <lineage>
        <taxon>Bacteria</taxon>
        <taxon>Pseudomonadati</taxon>
        <taxon>Pseudomonadota</taxon>
        <taxon>Alphaproteobacteria</taxon>
        <taxon>Rhodospirillales</taxon>
        <taxon>Azospirillaceae</taxon>
        <taxon>Azospirillum</taxon>
    </lineage>
</organism>
<keyword evidence="3 4" id="KW-0663">Pyridoxal phosphate</keyword>
<dbReference type="GO" id="GO:0004123">
    <property type="term" value="F:cystathionine gamma-lyase activity"/>
    <property type="evidence" value="ECO:0007669"/>
    <property type="project" value="TreeGrafter"/>
</dbReference>
<dbReference type="PIRSF" id="PIRSF001434">
    <property type="entry name" value="CGS"/>
    <property type="match status" value="1"/>
</dbReference>
<dbReference type="GO" id="GO:0019343">
    <property type="term" value="P:cysteine biosynthetic process via cystathionine"/>
    <property type="evidence" value="ECO:0007669"/>
    <property type="project" value="TreeGrafter"/>
</dbReference>
<dbReference type="GO" id="GO:0019346">
    <property type="term" value="P:transsulfuration"/>
    <property type="evidence" value="ECO:0007669"/>
    <property type="project" value="InterPro"/>
</dbReference>
<evidence type="ECO:0000256" key="3">
    <source>
        <dbReference type="ARBA" id="ARBA00022898"/>
    </source>
</evidence>
<dbReference type="Pfam" id="PF01053">
    <property type="entry name" value="Cys_Met_Meta_PP"/>
    <property type="match status" value="1"/>
</dbReference>
<evidence type="ECO:0000256" key="1">
    <source>
        <dbReference type="ARBA" id="ARBA00001933"/>
    </source>
</evidence>
<evidence type="ECO:0000256" key="4">
    <source>
        <dbReference type="PIRSR" id="PIRSR001434-2"/>
    </source>
</evidence>
<dbReference type="GO" id="GO:0005737">
    <property type="term" value="C:cytoplasm"/>
    <property type="evidence" value="ECO:0007669"/>
    <property type="project" value="TreeGrafter"/>
</dbReference>
<reference evidence="7" key="1">
    <citation type="submission" date="2017-10" db="EMBL/GenBank/DDBJ databases">
        <authorList>
            <person name="Kravchenko I.K."/>
            <person name="Grouzdev D.S."/>
        </authorList>
    </citation>
    <scope>NUCLEOTIDE SEQUENCE [LARGE SCALE GENOMIC DNA]</scope>
    <source>
        <strain evidence="7">B2</strain>
    </source>
</reference>
<dbReference type="PROSITE" id="PS00868">
    <property type="entry name" value="CYS_MET_METAB_PP"/>
    <property type="match status" value="1"/>
</dbReference>
<name>A0A2B8BIG7_9PROT</name>
<protein>
    <submittedName>
        <fullName evidence="6">Cystathionine gamma-synthase</fullName>
    </submittedName>
</protein>
<dbReference type="GO" id="GO:0030170">
    <property type="term" value="F:pyridoxal phosphate binding"/>
    <property type="evidence" value="ECO:0007669"/>
    <property type="project" value="InterPro"/>
</dbReference>
<evidence type="ECO:0000256" key="5">
    <source>
        <dbReference type="RuleBase" id="RU362118"/>
    </source>
</evidence>
<dbReference type="Gene3D" id="3.90.1150.10">
    <property type="entry name" value="Aspartate Aminotransferase, domain 1"/>
    <property type="match status" value="1"/>
</dbReference>
<evidence type="ECO:0000313" key="7">
    <source>
        <dbReference type="Proteomes" id="UP000225379"/>
    </source>
</evidence>
<comment type="caution">
    <text evidence="6">The sequence shown here is derived from an EMBL/GenBank/DDBJ whole genome shotgun (WGS) entry which is preliminary data.</text>
</comment>
<dbReference type="InterPro" id="IPR000277">
    <property type="entry name" value="Cys/Met-Metab_PyrdxlP-dep_enz"/>
</dbReference>
<sequence length="374" mass="39437">MPRTLTARALGAGRSLAASLTPPIDVSATYMRDADNGYSSGHVYGRKDNASVQQAERQIADLEHAREALLFGSGMAAATTLFLAASPTHIVAPQHMYWGLHVWLAEAHRYGHEVTFADMADLDAVGRAIRPGRTGIVWIETPSNPLWTVTDIAAVAELAHRAGALVCVDSTAVTPVLTRPLDCGADIVMHSATKYLNGHSDVVAGALAASAPSGLWDRIAAIRDQHGTTPGPFDAWLLMRGLRTLDLRVREQSRSAATLAGRLTGHPALSAVLYPGLAGHPGHAIAARQMSGGFGGMLSIRVRGGAAAAVKVAANVHLWRRATSFGGIESLIEHRSSIEGQGSPCPDDLLRLSVGLEDPDDLFGDLEQALAPIS</sequence>
<proteinExistence type="inferred from homology"/>
<comment type="similarity">
    <text evidence="2 5">Belongs to the trans-sulfuration enzymes family.</text>
</comment>
<dbReference type="InterPro" id="IPR015421">
    <property type="entry name" value="PyrdxlP-dep_Trfase_major"/>
</dbReference>
<dbReference type="SUPFAM" id="SSF53383">
    <property type="entry name" value="PLP-dependent transferases"/>
    <property type="match status" value="1"/>
</dbReference>
<accession>A0A2B8BIG7</accession>
<dbReference type="InterPro" id="IPR054542">
    <property type="entry name" value="Cys_met_metab_PP"/>
</dbReference>
<evidence type="ECO:0000313" key="6">
    <source>
        <dbReference type="EMBL" id="PGH57338.1"/>
    </source>
</evidence>
<dbReference type="OrthoDB" id="9790858at2"/>
<dbReference type="InterPro" id="IPR015422">
    <property type="entry name" value="PyrdxlP-dep_Trfase_small"/>
</dbReference>
<dbReference type="InterPro" id="IPR015424">
    <property type="entry name" value="PyrdxlP-dep_Trfase"/>
</dbReference>
<gene>
    <name evidence="6" type="ORF">CRT60_12890</name>
</gene>
<dbReference type="PANTHER" id="PTHR11808:SF15">
    <property type="entry name" value="CYSTATHIONINE GAMMA-LYASE"/>
    <property type="match status" value="1"/>
</dbReference>
<dbReference type="Gene3D" id="3.40.640.10">
    <property type="entry name" value="Type I PLP-dependent aspartate aminotransferase-like (Major domain)"/>
    <property type="match status" value="1"/>
</dbReference>
<dbReference type="EMBL" id="PDKW01000040">
    <property type="protein sequence ID" value="PGH57338.1"/>
    <property type="molecule type" value="Genomic_DNA"/>
</dbReference>
<feature type="modified residue" description="N6-(pyridoxal phosphate)lysine" evidence="4">
    <location>
        <position position="194"/>
    </location>
</feature>
<dbReference type="PANTHER" id="PTHR11808">
    <property type="entry name" value="TRANS-SULFURATION ENZYME FAMILY MEMBER"/>
    <property type="match status" value="1"/>
</dbReference>